<dbReference type="AlphaFoldDB" id="A0AAX4NGQ8"/>
<dbReference type="Pfam" id="PF14578">
    <property type="entry name" value="GTP_EFTU_D4"/>
    <property type="match status" value="1"/>
</dbReference>
<dbReference type="InterPro" id="IPR000795">
    <property type="entry name" value="T_Tr_GTP-bd_dom"/>
</dbReference>
<dbReference type="Pfam" id="PF11987">
    <property type="entry name" value="IF-2"/>
    <property type="match status" value="1"/>
</dbReference>
<evidence type="ECO:0000256" key="4">
    <source>
        <dbReference type="ARBA" id="ARBA00022917"/>
    </source>
</evidence>
<sequence>MYKSLRQPIVCVLGHVDHGKTSILDVIRGTSVAKKEVGGITQKIGAFEVDMESFYRASRTEIGMNKLKIPGLLFIDTPGHVAFSNMRARGGALADIAILVVDINEGFKPQTVESIEILKRFKTPFIVAANKIDLIPFFTNIKNISFRDLQKTQRNEYNEELDKRLYNLVNKFYEFGLSTDRYDRITDFSKTIAIVPVSAKMAIGISDALLMLAGLAQRFLERNIEYVGGLGKGTVIEVKKEESLGLTLDTVLYQGSLKKGDRLAVSTRNGPAVSKVKAIFVSGKGKKLLEKSEVFSAQGIRVVLADKLEVIPGSPAIAIVNDTREAFDEIMKESQINIPLSLNGVTVKAEALGSLEAISYELSKKDIPIRSASIGDITRRDITDVSTLNDILSKIIIGFNVEMLPEAREAALTSDTAVETGSVIYSLIEATEKWIQGKKEEIEEGRKQDTPIPSKFTIMPEYIFRSNKPVIVGVKVLTGRLKVGDSLIKSDGRYAGIIKSIREGETSKKFAEAGQEVAVSIEGVILHRHIFPSETLYVDVPESVVKTLRENNMDTGTMETLEEIIKIKRKENIFWGTRA</sequence>
<dbReference type="GO" id="GO:0005737">
    <property type="term" value="C:cytoplasm"/>
    <property type="evidence" value="ECO:0007669"/>
    <property type="project" value="TreeGrafter"/>
</dbReference>
<dbReference type="CDD" id="cd16266">
    <property type="entry name" value="IF2_aeIF5B_IV"/>
    <property type="match status" value="1"/>
</dbReference>
<dbReference type="PROSITE" id="PS51722">
    <property type="entry name" value="G_TR_2"/>
    <property type="match status" value="1"/>
</dbReference>
<comment type="function">
    <text evidence="6 8">Function in general translation initiation by promoting the binding of the formylmethionine-tRNA to ribosomes. Seems to function along with eIF-2.</text>
</comment>
<keyword evidence="3" id="KW-0547">Nucleotide-binding</keyword>
<dbReference type="InterPro" id="IPR009000">
    <property type="entry name" value="Transl_B-barrel_sf"/>
</dbReference>
<accession>A0AAX4NGQ8</accession>
<evidence type="ECO:0000256" key="8">
    <source>
        <dbReference type="RuleBase" id="RU000644"/>
    </source>
</evidence>
<dbReference type="NCBIfam" id="TIGR00231">
    <property type="entry name" value="small_GTP"/>
    <property type="match status" value="1"/>
</dbReference>
<evidence type="ECO:0000256" key="5">
    <source>
        <dbReference type="ARBA" id="ARBA00023134"/>
    </source>
</evidence>
<dbReference type="InterPro" id="IPR029459">
    <property type="entry name" value="EFTU-type"/>
</dbReference>
<evidence type="ECO:0000313" key="11">
    <source>
        <dbReference type="Proteomes" id="UP001451606"/>
    </source>
</evidence>
<evidence type="ECO:0000256" key="6">
    <source>
        <dbReference type="ARBA" id="ARBA00024852"/>
    </source>
</evidence>
<dbReference type="InterPro" id="IPR027417">
    <property type="entry name" value="P-loop_NTPase"/>
</dbReference>
<keyword evidence="2 8" id="KW-0396">Initiation factor</keyword>
<dbReference type="InterPro" id="IPR023115">
    <property type="entry name" value="TIF_IF2_dom3"/>
</dbReference>
<dbReference type="SUPFAM" id="SSF50447">
    <property type="entry name" value="Translation proteins"/>
    <property type="match status" value="1"/>
</dbReference>
<gene>
    <name evidence="10" type="primary">infB</name>
    <name evidence="10" type="ORF">OXIME_000507</name>
</gene>
<dbReference type="InterPro" id="IPR015760">
    <property type="entry name" value="TIF_IF2"/>
</dbReference>
<name>A0AAX4NGQ8_9ARCH</name>
<evidence type="ECO:0000313" key="10">
    <source>
        <dbReference type="EMBL" id="WYX99961.1"/>
    </source>
</evidence>
<dbReference type="GO" id="GO:0003743">
    <property type="term" value="F:translation initiation factor activity"/>
    <property type="evidence" value="ECO:0007669"/>
    <property type="project" value="UniProtKB-UniRule"/>
</dbReference>
<dbReference type="Gene3D" id="3.40.50.10050">
    <property type="entry name" value="Translation initiation factor IF- 2, domain 3"/>
    <property type="match status" value="1"/>
</dbReference>
<reference evidence="10 11" key="1">
    <citation type="submission" date="2023-09" db="EMBL/GenBank/DDBJ databases">
        <authorList>
            <person name="Golyshina O.V."/>
            <person name="Lunev E.A."/>
            <person name="Bargiela R."/>
            <person name="Gaines M.C."/>
            <person name="Daum B."/>
            <person name="Bale N.J."/>
            <person name="Koenen M."/>
            <person name="Sinninghe Damst J.S."/>
            <person name="Yakimov M."/>
            <person name="Golyshin P.N."/>
        </authorList>
    </citation>
    <scope>NUCLEOTIDE SEQUENCE [LARGE SCALE GENOMIC DNA]</scope>
    <source>
        <strain evidence="10 11">M1</strain>
    </source>
</reference>
<dbReference type="KEGG" id="omr:OXIME_000507"/>
<keyword evidence="5" id="KW-0342">GTP-binding</keyword>
<evidence type="ECO:0000256" key="7">
    <source>
        <dbReference type="NCBIfam" id="TIGR00491"/>
    </source>
</evidence>
<evidence type="ECO:0000256" key="1">
    <source>
        <dbReference type="ARBA" id="ARBA00007733"/>
    </source>
</evidence>
<dbReference type="NCBIfam" id="TIGR00491">
    <property type="entry name" value="aIF-2"/>
    <property type="match status" value="1"/>
</dbReference>
<evidence type="ECO:0000256" key="2">
    <source>
        <dbReference type="ARBA" id="ARBA00022540"/>
    </source>
</evidence>
<dbReference type="PANTHER" id="PTHR43381:SF4">
    <property type="entry name" value="EUKARYOTIC TRANSLATION INITIATION FACTOR 5B"/>
    <property type="match status" value="1"/>
</dbReference>
<dbReference type="Proteomes" id="UP001451606">
    <property type="component" value="Chromosome"/>
</dbReference>
<dbReference type="SUPFAM" id="SSF52156">
    <property type="entry name" value="Initiation factor IF2/eIF5b, domain 3"/>
    <property type="match status" value="1"/>
</dbReference>
<dbReference type="Gene3D" id="2.40.30.10">
    <property type="entry name" value="Translation factors"/>
    <property type="match status" value="2"/>
</dbReference>
<dbReference type="GO" id="GO:0005525">
    <property type="term" value="F:GTP binding"/>
    <property type="evidence" value="ECO:0007669"/>
    <property type="project" value="UniProtKB-KW"/>
</dbReference>
<dbReference type="RefSeq" id="WP_393971918.1">
    <property type="nucleotide sequence ID" value="NZ_CP133772.1"/>
</dbReference>
<keyword evidence="11" id="KW-1185">Reference proteome</keyword>
<dbReference type="CDD" id="cd01887">
    <property type="entry name" value="IF2_eIF5B"/>
    <property type="match status" value="1"/>
</dbReference>
<organism evidence="10 11">
    <name type="scientific">Oxyplasma meridianum</name>
    <dbReference type="NCBI Taxonomy" id="3073602"/>
    <lineage>
        <taxon>Archaea</taxon>
        <taxon>Methanobacteriati</taxon>
        <taxon>Thermoplasmatota</taxon>
        <taxon>Thermoplasmata</taxon>
        <taxon>Thermoplasmatales</taxon>
        <taxon>Thermoplasmataceae</taxon>
        <taxon>Oxyplasma</taxon>
    </lineage>
</organism>
<dbReference type="InterPro" id="IPR004544">
    <property type="entry name" value="TF_aIF-2_arc"/>
</dbReference>
<evidence type="ECO:0000256" key="3">
    <source>
        <dbReference type="ARBA" id="ARBA00022741"/>
    </source>
</evidence>
<dbReference type="GO" id="GO:0003924">
    <property type="term" value="F:GTPase activity"/>
    <property type="evidence" value="ECO:0007669"/>
    <property type="project" value="InterPro"/>
</dbReference>
<dbReference type="Gene3D" id="3.40.50.300">
    <property type="entry name" value="P-loop containing nucleotide triphosphate hydrolases"/>
    <property type="match status" value="1"/>
</dbReference>
<dbReference type="EMBL" id="CP133772">
    <property type="protein sequence ID" value="WYX99961.1"/>
    <property type="molecule type" value="Genomic_DNA"/>
</dbReference>
<dbReference type="PANTHER" id="PTHR43381">
    <property type="entry name" value="TRANSLATION INITIATION FACTOR IF-2-RELATED"/>
    <property type="match status" value="1"/>
</dbReference>
<dbReference type="InterPro" id="IPR005225">
    <property type="entry name" value="Small_GTP-bd"/>
</dbReference>
<dbReference type="GeneID" id="95967234"/>
<dbReference type="SUPFAM" id="SSF52540">
    <property type="entry name" value="P-loop containing nucleoside triphosphate hydrolases"/>
    <property type="match status" value="1"/>
</dbReference>
<dbReference type="Pfam" id="PF00009">
    <property type="entry name" value="GTP_EFTU"/>
    <property type="match status" value="1"/>
</dbReference>
<dbReference type="FunFam" id="3.40.50.300:FF:000112">
    <property type="entry name" value="Eukaryotic translation initiation factor 5B"/>
    <property type="match status" value="1"/>
</dbReference>
<keyword evidence="4 8" id="KW-0648">Protein biosynthesis</keyword>
<evidence type="ECO:0000259" key="9">
    <source>
        <dbReference type="PROSITE" id="PS51722"/>
    </source>
</evidence>
<feature type="domain" description="Tr-type G" evidence="9">
    <location>
        <begin position="5"/>
        <end position="221"/>
    </location>
</feature>
<proteinExistence type="inferred from homology"/>
<comment type="similarity">
    <text evidence="1 8">Belongs to the TRAFAC class translation factor GTPase superfamily. Classic translation factor GTPase family. IF-2 subfamily.</text>
</comment>
<dbReference type="PRINTS" id="PR00315">
    <property type="entry name" value="ELONGATNFCT"/>
</dbReference>
<dbReference type="InterPro" id="IPR036925">
    <property type="entry name" value="TIF_IF2_dom3_sf"/>
</dbReference>
<protein>
    <recommendedName>
        <fullName evidence="7 8">Translation initiation factor IF-2</fullName>
    </recommendedName>
</protein>
<dbReference type="NCBIfam" id="NF003078">
    <property type="entry name" value="PRK04004.1"/>
    <property type="match status" value="1"/>
</dbReference>